<protein>
    <submittedName>
        <fullName evidence="1">Uncharacterized protein</fullName>
    </submittedName>
</protein>
<gene>
    <name evidence="1" type="ordered locus">Sca_2457</name>
</gene>
<dbReference type="HOGENOM" id="CLU_3383918_0_0_9"/>
<keyword evidence="2" id="KW-1185">Reference proteome</keyword>
<dbReference type="Proteomes" id="UP000000444">
    <property type="component" value="Chromosome"/>
</dbReference>
<evidence type="ECO:0000313" key="1">
    <source>
        <dbReference type="EMBL" id="CAL29360.1"/>
    </source>
</evidence>
<sequence length="33" mass="3840">MLTTEQEFYRGCSEIEGLKRGCNLQMDYVIALK</sequence>
<organism evidence="1 2">
    <name type="scientific">Staphylococcus carnosus (strain TM300)</name>
    <dbReference type="NCBI Taxonomy" id="396513"/>
    <lineage>
        <taxon>Bacteria</taxon>
        <taxon>Bacillati</taxon>
        <taxon>Bacillota</taxon>
        <taxon>Bacilli</taxon>
        <taxon>Bacillales</taxon>
        <taxon>Staphylococcaceae</taxon>
        <taxon>Staphylococcus</taxon>
    </lineage>
</organism>
<accession>B9DPX9</accession>
<evidence type="ECO:0000313" key="2">
    <source>
        <dbReference type="Proteomes" id="UP000000444"/>
    </source>
</evidence>
<proteinExistence type="predicted"/>
<reference evidence="1 2" key="1">
    <citation type="journal article" date="2009" name="Appl. Environ. Microbiol.">
        <title>Genome analysis of the meat starter culture bacterium Staphylococcus carnosus TM300.</title>
        <authorList>
            <person name="Rosenstein R."/>
            <person name="Nerz C."/>
            <person name="Biswas L."/>
            <person name="Resch A."/>
            <person name="Raddatz G."/>
            <person name="Schuster S.C."/>
            <person name="Goetz F."/>
        </authorList>
    </citation>
    <scope>NUCLEOTIDE SEQUENCE [LARGE SCALE GENOMIC DNA]</scope>
    <source>
        <strain evidence="1 2">TM300</strain>
    </source>
</reference>
<dbReference type="EMBL" id="AM295250">
    <property type="protein sequence ID" value="CAL29360.1"/>
    <property type="molecule type" value="Genomic_DNA"/>
</dbReference>
<dbReference type="KEGG" id="sca:SCA_2457"/>
<name>B9DPX9_STACT</name>
<dbReference type="AlphaFoldDB" id="B9DPX9"/>